<name>G5A552_PHYSP</name>
<evidence type="ECO:0000313" key="2">
    <source>
        <dbReference type="EMBL" id="EGZ09237.1"/>
    </source>
</evidence>
<organism evidence="2 3">
    <name type="scientific">Phytophthora sojae (strain P6497)</name>
    <name type="common">Soybean stem and root rot agent</name>
    <name type="synonym">Phytophthora megasperma f. sp. glycines</name>
    <dbReference type="NCBI Taxonomy" id="1094619"/>
    <lineage>
        <taxon>Eukaryota</taxon>
        <taxon>Sar</taxon>
        <taxon>Stramenopiles</taxon>
        <taxon>Oomycota</taxon>
        <taxon>Peronosporomycetes</taxon>
        <taxon>Peronosporales</taxon>
        <taxon>Peronosporaceae</taxon>
        <taxon>Phytophthora</taxon>
    </lineage>
</organism>
<feature type="non-terminal residue" evidence="2">
    <location>
        <position position="227"/>
    </location>
</feature>
<evidence type="ECO:0000313" key="3">
    <source>
        <dbReference type="Proteomes" id="UP000002640"/>
    </source>
</evidence>
<dbReference type="GeneID" id="20651057"/>
<feature type="compositionally biased region" description="Polar residues" evidence="1">
    <location>
        <begin position="43"/>
        <end position="57"/>
    </location>
</feature>
<gene>
    <name evidence="2" type="ORF">PHYSODRAFT_389980</name>
</gene>
<feature type="region of interest" description="Disordered" evidence="1">
    <location>
        <begin position="16"/>
        <end position="62"/>
    </location>
</feature>
<accession>G5A552</accession>
<dbReference type="Proteomes" id="UP000002640">
    <property type="component" value="Unassembled WGS sequence"/>
</dbReference>
<dbReference type="KEGG" id="psoj:PHYSODRAFT_389980"/>
<dbReference type="InParanoid" id="G5A552"/>
<evidence type="ECO:0000256" key="1">
    <source>
        <dbReference type="SAM" id="MobiDB-lite"/>
    </source>
</evidence>
<dbReference type="EMBL" id="JH159160">
    <property type="protein sequence ID" value="EGZ09237.1"/>
    <property type="molecule type" value="Genomic_DNA"/>
</dbReference>
<sequence>MPGGYELLALLVEDSHHRLVTPSEPSEPSEQGEAGPPDDLRSRASSHGTSMLDNQLGQRYDDPDLAKHTEKLMGKEVPLPKLTDKKEEFVRWKSEVTLRFPSFALDDITYGGERYDSVLGYTNTKYNTWYNTRRVLAFKAMALSLDMNLRDLFKVDELRDQIEAPSPLWGRITAHFTKGDGAYVKKSEELMRHLRAANGELEEWEHAGLLLSNAQLVFRELAEQHTV</sequence>
<protein>
    <submittedName>
        <fullName evidence="2">Uncharacterized protein</fullName>
    </submittedName>
</protein>
<dbReference type="RefSeq" id="XP_009535870.1">
    <property type="nucleotide sequence ID" value="XM_009537575.1"/>
</dbReference>
<dbReference type="OMA" id="EEWEHAG"/>
<keyword evidence="3" id="KW-1185">Reference proteome</keyword>
<dbReference type="AlphaFoldDB" id="G5A552"/>
<reference evidence="2 3" key="1">
    <citation type="journal article" date="2006" name="Science">
        <title>Phytophthora genome sequences uncover evolutionary origins and mechanisms of pathogenesis.</title>
        <authorList>
            <person name="Tyler B.M."/>
            <person name="Tripathy S."/>
            <person name="Zhang X."/>
            <person name="Dehal P."/>
            <person name="Jiang R.H."/>
            <person name="Aerts A."/>
            <person name="Arredondo F.D."/>
            <person name="Baxter L."/>
            <person name="Bensasson D."/>
            <person name="Beynon J.L."/>
            <person name="Chapman J."/>
            <person name="Damasceno C.M."/>
            <person name="Dorrance A.E."/>
            <person name="Dou D."/>
            <person name="Dickerman A.W."/>
            <person name="Dubchak I.L."/>
            <person name="Garbelotto M."/>
            <person name="Gijzen M."/>
            <person name="Gordon S.G."/>
            <person name="Govers F."/>
            <person name="Grunwald N.J."/>
            <person name="Huang W."/>
            <person name="Ivors K.L."/>
            <person name="Jones R.W."/>
            <person name="Kamoun S."/>
            <person name="Krampis K."/>
            <person name="Lamour K.H."/>
            <person name="Lee M.K."/>
            <person name="McDonald W.H."/>
            <person name="Medina M."/>
            <person name="Meijer H.J."/>
            <person name="Nordberg E.K."/>
            <person name="Maclean D.J."/>
            <person name="Ospina-Giraldo M.D."/>
            <person name="Morris P.F."/>
            <person name="Phuntumart V."/>
            <person name="Putnam N.H."/>
            <person name="Rash S."/>
            <person name="Rose J.K."/>
            <person name="Sakihama Y."/>
            <person name="Salamov A.A."/>
            <person name="Savidor A."/>
            <person name="Scheuring C.F."/>
            <person name="Smith B.M."/>
            <person name="Sobral B.W."/>
            <person name="Terry A."/>
            <person name="Torto-Alalibo T.A."/>
            <person name="Win J."/>
            <person name="Xu Z."/>
            <person name="Zhang H."/>
            <person name="Grigoriev I.V."/>
            <person name="Rokhsar D.S."/>
            <person name="Boore J.L."/>
        </authorList>
    </citation>
    <scope>NUCLEOTIDE SEQUENCE [LARGE SCALE GENOMIC DNA]</scope>
    <source>
        <strain evidence="2 3">P6497</strain>
    </source>
</reference>
<proteinExistence type="predicted"/>